<dbReference type="EMBL" id="BOPF01000014">
    <property type="protein sequence ID" value="GIJ47209.1"/>
    <property type="molecule type" value="Genomic_DNA"/>
</dbReference>
<evidence type="ECO:0000313" key="2">
    <source>
        <dbReference type="EMBL" id="GIJ47209.1"/>
    </source>
</evidence>
<dbReference type="RefSeq" id="WP_203900917.1">
    <property type="nucleotide sequence ID" value="NZ_BOPF01000014.1"/>
</dbReference>
<keyword evidence="3" id="KW-1185">Reference proteome</keyword>
<dbReference type="AlphaFoldDB" id="A0A8J3YKT7"/>
<gene>
    <name evidence="2" type="ORF">Val02_40950</name>
</gene>
<name>A0A8J3YKT7_9ACTN</name>
<accession>A0A8J3YKT7</accession>
<reference evidence="2" key="1">
    <citation type="submission" date="2021-01" db="EMBL/GenBank/DDBJ databases">
        <title>Whole genome shotgun sequence of Virgisporangium aliadipatigenens NBRC 105644.</title>
        <authorList>
            <person name="Komaki H."/>
            <person name="Tamura T."/>
        </authorList>
    </citation>
    <scope>NUCLEOTIDE SEQUENCE</scope>
    <source>
        <strain evidence="2">NBRC 105644</strain>
    </source>
</reference>
<evidence type="ECO:0000313" key="3">
    <source>
        <dbReference type="Proteomes" id="UP000619260"/>
    </source>
</evidence>
<evidence type="ECO:0000256" key="1">
    <source>
        <dbReference type="SAM" id="MobiDB-lite"/>
    </source>
</evidence>
<feature type="compositionally biased region" description="Low complexity" evidence="1">
    <location>
        <begin position="53"/>
        <end position="67"/>
    </location>
</feature>
<dbReference type="Proteomes" id="UP000619260">
    <property type="component" value="Unassembled WGS sequence"/>
</dbReference>
<comment type="caution">
    <text evidence="2">The sequence shown here is derived from an EMBL/GenBank/DDBJ whole genome shotgun (WGS) entry which is preliminary data.</text>
</comment>
<protein>
    <submittedName>
        <fullName evidence="2">Uncharacterized protein</fullName>
    </submittedName>
</protein>
<organism evidence="2 3">
    <name type="scientific">Virgisporangium aliadipatigenens</name>
    <dbReference type="NCBI Taxonomy" id="741659"/>
    <lineage>
        <taxon>Bacteria</taxon>
        <taxon>Bacillati</taxon>
        <taxon>Actinomycetota</taxon>
        <taxon>Actinomycetes</taxon>
        <taxon>Micromonosporales</taxon>
        <taxon>Micromonosporaceae</taxon>
        <taxon>Virgisporangium</taxon>
    </lineage>
</organism>
<proteinExistence type="predicted"/>
<feature type="region of interest" description="Disordered" evidence="1">
    <location>
        <begin position="1"/>
        <end position="72"/>
    </location>
</feature>
<sequence>MTIGPDNLGNGSAKTEDRFSGQLGYRPRGSRDNGSSVNGTNGHNGHNGHGTHNGHNGSDPLGGPLDGLVDELKQRNGMPGIDRLSAPLDIANPLDMGSPLDIAHPIAATLTQPKLAEPAILREPAFRADPYGVDTTFPNEPFASEPFPNEPFSSEPFPSEPTFPSEAWLEAATGSIADHPLLRGLLLELPPKGSPLRAQYLERWFEAARSILELLYRYEPDND</sequence>